<dbReference type="EMBL" id="KB632165">
    <property type="protein sequence ID" value="ERL89295.1"/>
    <property type="molecule type" value="Genomic_DNA"/>
</dbReference>
<accession>U4UHC0</accession>
<evidence type="ECO:0000256" key="5">
    <source>
        <dbReference type="ARBA" id="ARBA00022833"/>
    </source>
</evidence>
<feature type="domain" description="C2H2-type" evidence="10">
    <location>
        <begin position="258"/>
        <end position="285"/>
    </location>
</feature>
<feature type="region of interest" description="Disordered" evidence="8">
    <location>
        <begin position="1"/>
        <end position="56"/>
    </location>
</feature>
<keyword evidence="9" id="KW-0812">Transmembrane</keyword>
<feature type="domain" description="C2H2-type" evidence="10">
    <location>
        <begin position="534"/>
        <end position="570"/>
    </location>
</feature>
<evidence type="ECO:0000313" key="12">
    <source>
        <dbReference type="Proteomes" id="UP000030742"/>
    </source>
</evidence>
<dbReference type="GO" id="GO:0001228">
    <property type="term" value="F:DNA-binding transcription activator activity, RNA polymerase II-specific"/>
    <property type="evidence" value="ECO:0007669"/>
    <property type="project" value="TreeGrafter"/>
</dbReference>
<evidence type="ECO:0000256" key="7">
    <source>
        <dbReference type="PROSITE-ProRule" id="PRU00042"/>
    </source>
</evidence>
<dbReference type="SMART" id="SM00355">
    <property type="entry name" value="ZnF_C2H2"/>
    <property type="match status" value="9"/>
</dbReference>
<feature type="domain" description="C2H2-type" evidence="10">
    <location>
        <begin position="174"/>
        <end position="201"/>
    </location>
</feature>
<evidence type="ECO:0000256" key="1">
    <source>
        <dbReference type="ARBA" id="ARBA00006991"/>
    </source>
</evidence>
<keyword evidence="5" id="KW-0862">Zinc</keyword>
<dbReference type="InterPro" id="IPR036236">
    <property type="entry name" value="Znf_C2H2_sf"/>
</dbReference>
<feature type="domain" description="C2H2-type" evidence="10">
    <location>
        <begin position="230"/>
        <end position="257"/>
    </location>
</feature>
<dbReference type="OrthoDB" id="427030at2759"/>
<proteinExistence type="inferred from homology"/>
<dbReference type="FunFam" id="3.30.160.60:FF:000683">
    <property type="entry name" value="Zinc finger protein 252"/>
    <property type="match status" value="3"/>
</dbReference>
<feature type="compositionally biased region" description="Polar residues" evidence="8">
    <location>
        <begin position="38"/>
        <end position="48"/>
    </location>
</feature>
<keyword evidence="3" id="KW-0677">Repeat</keyword>
<dbReference type="FunFam" id="3.30.160.60:FF:000100">
    <property type="entry name" value="Zinc finger 45-like"/>
    <property type="match status" value="1"/>
</dbReference>
<evidence type="ECO:0000256" key="8">
    <source>
        <dbReference type="SAM" id="MobiDB-lite"/>
    </source>
</evidence>
<dbReference type="Pfam" id="PF00096">
    <property type="entry name" value="zf-C2H2"/>
    <property type="match status" value="5"/>
</dbReference>
<dbReference type="GO" id="GO:0008270">
    <property type="term" value="F:zinc ion binding"/>
    <property type="evidence" value="ECO:0007669"/>
    <property type="project" value="UniProtKB-KW"/>
</dbReference>
<name>U4UHC0_DENPD</name>
<dbReference type="PANTHER" id="PTHR24393">
    <property type="entry name" value="ZINC FINGER PROTEIN"/>
    <property type="match status" value="1"/>
</dbReference>
<feature type="domain" description="C2H2-type" evidence="10">
    <location>
        <begin position="506"/>
        <end position="533"/>
    </location>
</feature>
<evidence type="ECO:0000313" key="11">
    <source>
        <dbReference type="EMBL" id="ERL89295.1"/>
    </source>
</evidence>
<keyword evidence="6" id="KW-0539">Nucleus</keyword>
<keyword evidence="9" id="KW-1133">Transmembrane helix</keyword>
<evidence type="ECO:0000259" key="10">
    <source>
        <dbReference type="PROSITE" id="PS50157"/>
    </source>
</evidence>
<keyword evidence="4 7" id="KW-0863">Zinc-finger</keyword>
<dbReference type="FunFam" id="3.30.160.60:FF:000505">
    <property type="entry name" value="zinc finger protein 32 isoform X1"/>
    <property type="match status" value="2"/>
</dbReference>
<feature type="transmembrane region" description="Helical" evidence="9">
    <location>
        <begin position="631"/>
        <end position="653"/>
    </location>
</feature>
<feature type="compositionally biased region" description="Pro residues" evidence="8">
    <location>
        <begin position="1"/>
        <end position="10"/>
    </location>
</feature>
<dbReference type="GO" id="GO:0005634">
    <property type="term" value="C:nucleus"/>
    <property type="evidence" value="ECO:0007669"/>
    <property type="project" value="TreeGrafter"/>
</dbReference>
<evidence type="ECO:0000256" key="2">
    <source>
        <dbReference type="ARBA" id="ARBA00022723"/>
    </source>
</evidence>
<evidence type="ECO:0000256" key="9">
    <source>
        <dbReference type="SAM" id="Phobius"/>
    </source>
</evidence>
<dbReference type="Gene3D" id="3.30.160.60">
    <property type="entry name" value="Classic Zinc Finger"/>
    <property type="match status" value="9"/>
</dbReference>
<keyword evidence="9" id="KW-0472">Membrane</keyword>
<feature type="domain" description="C2H2-type" evidence="10">
    <location>
        <begin position="571"/>
        <end position="600"/>
    </location>
</feature>
<dbReference type="SUPFAM" id="SSF57667">
    <property type="entry name" value="beta-beta-alpha zinc fingers"/>
    <property type="match status" value="5"/>
</dbReference>
<feature type="domain" description="C2H2-type" evidence="10">
    <location>
        <begin position="202"/>
        <end position="229"/>
    </location>
</feature>
<keyword evidence="2" id="KW-0479">Metal-binding</keyword>
<dbReference type="PANTHER" id="PTHR24393:SF100">
    <property type="entry name" value="ZINC FINGER PROTEIN-RELATED"/>
    <property type="match status" value="1"/>
</dbReference>
<protein>
    <recommendedName>
        <fullName evidence="10">C2H2-type domain-containing protein</fullName>
    </recommendedName>
</protein>
<dbReference type="PROSITE" id="PS50157">
    <property type="entry name" value="ZINC_FINGER_C2H2_2"/>
    <property type="match status" value="9"/>
</dbReference>
<dbReference type="InterPro" id="IPR013087">
    <property type="entry name" value="Znf_C2H2_type"/>
</dbReference>
<feature type="domain" description="C2H2-type" evidence="10">
    <location>
        <begin position="478"/>
        <end position="505"/>
    </location>
</feature>
<dbReference type="FunFam" id="3.30.160.60:FF:001955">
    <property type="entry name" value="Jim, isoform G"/>
    <property type="match status" value="1"/>
</dbReference>
<organism evidence="11 12">
    <name type="scientific">Dendroctonus ponderosae</name>
    <name type="common">Mountain pine beetle</name>
    <dbReference type="NCBI Taxonomy" id="77166"/>
    <lineage>
        <taxon>Eukaryota</taxon>
        <taxon>Metazoa</taxon>
        <taxon>Ecdysozoa</taxon>
        <taxon>Arthropoda</taxon>
        <taxon>Hexapoda</taxon>
        <taxon>Insecta</taxon>
        <taxon>Pterygota</taxon>
        <taxon>Neoptera</taxon>
        <taxon>Endopterygota</taxon>
        <taxon>Coleoptera</taxon>
        <taxon>Polyphaga</taxon>
        <taxon>Cucujiformia</taxon>
        <taxon>Curculionidae</taxon>
        <taxon>Scolytinae</taxon>
        <taxon>Dendroctonus</taxon>
    </lineage>
</organism>
<evidence type="ECO:0000256" key="3">
    <source>
        <dbReference type="ARBA" id="ARBA00022737"/>
    </source>
</evidence>
<dbReference type="Proteomes" id="UP000030742">
    <property type="component" value="Unassembled WGS sequence"/>
</dbReference>
<evidence type="ECO:0000256" key="6">
    <source>
        <dbReference type="ARBA" id="ARBA00023242"/>
    </source>
</evidence>
<feature type="domain" description="C2H2-type" evidence="10">
    <location>
        <begin position="450"/>
        <end position="477"/>
    </location>
</feature>
<reference evidence="11 12" key="1">
    <citation type="journal article" date="2013" name="Genome Biol.">
        <title>Draft genome of the mountain pine beetle, Dendroctonus ponderosae Hopkins, a major forest pest.</title>
        <authorList>
            <person name="Keeling C.I."/>
            <person name="Yuen M.M."/>
            <person name="Liao N.Y."/>
            <person name="Docking T.R."/>
            <person name="Chan S.K."/>
            <person name="Taylor G.A."/>
            <person name="Palmquist D.L."/>
            <person name="Jackman S.D."/>
            <person name="Nguyen A."/>
            <person name="Li M."/>
            <person name="Henderson H."/>
            <person name="Janes J.K."/>
            <person name="Zhao Y."/>
            <person name="Pandoh P."/>
            <person name="Moore R."/>
            <person name="Sperling F.A."/>
            <person name="Huber D.P."/>
            <person name="Birol I."/>
            <person name="Jones S.J."/>
            <person name="Bohlmann J."/>
        </authorList>
    </citation>
    <scope>NUCLEOTIDE SEQUENCE</scope>
</reference>
<dbReference type="AlphaFoldDB" id="U4UHC0"/>
<sequence>SLPSPAPSPYPATQAEPGRDDSDPIQPEAPSLDLEPRPSSQQCFPTDLQQQQTAQQQVVAAHQQQQAYQQYARAPPPAAPPPGVPPHMLGANFSALQYLKQPGMMLTSLGPDGGSYSKECALMALYVEFYLGGQLDQYSNMQDLRSASLPDVIQQQQANLKKASNGLNGELRLFKCLTCGKDFKQKSTLLQHERIHTDSRPYGCPECGKRFRQQSHLTQHLRIHANEKPYACVYCERTFRQRAILNQHLRIHSGEKPYECPECGKHFRQKAILNQHVRTHQGEQCPLAAATLAALAAHVISVPVTDVSPHLVFKNGINPTLWPQDVPFPPDEGKEEVTSTYGDGENGPNDRTSCFSPNGVVGNLQYPAYFKDSKVLNTTNTLLKEVVAIHAMKNVFNPPIGMLTSGMNHSVFGPGTNFNPLQYLKQGQGGGKGLPDVIQHGRSAGMPLYVRCPICQKEFKQKSTLLQHGCIHIESRPYPCPECGKRFRQQSHLTQHLRIHTNEKPYGCVYCGRNFRQRTILNQHLRIHTGEKPYKCAQCGKDFSPVIFAFVFRQKAILDQHTRTHQGDRPFCCPMPNCRRRFATEPEVKKHIDNHMNPHAAKTRRDSTSSESKLHANGKEMFQFANQPPDFAFFIKLLNCVFFILTHSLAQYFRYLFAGMLPRGLTPTSVVKPELYFPQCYPSFNPPTSVAQFQAAVNPEFKPTNGLPPQ</sequence>
<feature type="region of interest" description="Disordered" evidence="8">
    <location>
        <begin position="331"/>
        <end position="350"/>
    </location>
</feature>
<comment type="similarity">
    <text evidence="1">Belongs to the krueppel C2H2-type zinc-finger protein family.</text>
</comment>
<evidence type="ECO:0000256" key="4">
    <source>
        <dbReference type="ARBA" id="ARBA00022771"/>
    </source>
</evidence>
<feature type="non-terminal residue" evidence="11">
    <location>
        <position position="1"/>
    </location>
</feature>
<dbReference type="PROSITE" id="PS00028">
    <property type="entry name" value="ZINC_FINGER_C2H2_1"/>
    <property type="match status" value="8"/>
</dbReference>
<dbReference type="GO" id="GO:0000978">
    <property type="term" value="F:RNA polymerase II cis-regulatory region sequence-specific DNA binding"/>
    <property type="evidence" value="ECO:0007669"/>
    <property type="project" value="TreeGrafter"/>
</dbReference>
<gene>
    <name evidence="11" type="ORF">D910_06668</name>
</gene>